<protein>
    <submittedName>
        <fullName evidence="1">Uncharacterized protein</fullName>
    </submittedName>
</protein>
<reference evidence="1 2" key="1">
    <citation type="submission" date="2023-11" db="EMBL/GenBank/DDBJ databases">
        <title>Halocaridina rubra genome assembly.</title>
        <authorList>
            <person name="Smith C."/>
        </authorList>
    </citation>
    <scope>NUCLEOTIDE SEQUENCE [LARGE SCALE GENOMIC DNA]</scope>
    <source>
        <strain evidence="1">EP-1</strain>
        <tissue evidence="1">Whole</tissue>
    </source>
</reference>
<accession>A0AAN8ZTH5</accession>
<evidence type="ECO:0000313" key="2">
    <source>
        <dbReference type="Proteomes" id="UP001381693"/>
    </source>
</evidence>
<evidence type="ECO:0000313" key="1">
    <source>
        <dbReference type="EMBL" id="KAK7067986.1"/>
    </source>
</evidence>
<dbReference type="Proteomes" id="UP001381693">
    <property type="component" value="Unassembled WGS sequence"/>
</dbReference>
<dbReference type="EMBL" id="JAXCGZ010017521">
    <property type="protein sequence ID" value="KAK7067986.1"/>
    <property type="molecule type" value="Genomic_DNA"/>
</dbReference>
<keyword evidence="2" id="KW-1185">Reference proteome</keyword>
<sequence>MFSFVGVLYKGLEKLKAKCETIACTAEEVHDLANSWLVLRSVLNTHNEVFSYLLHIRLDLFLGQAMAFLFTLATIRHSGSPLQVLLASIIPLGEITIRLCAICWAGDGIIAKYNEILDMLREYLCSSQAITWKGNCTGVSEVDFVGLHRLLSRMEAKPMFIQVWGSDKLCINTFVKQMGLVVTYLVVLLQLGPQEKQEE</sequence>
<gene>
    <name evidence="1" type="ORF">SK128_016368</name>
</gene>
<organism evidence="1 2">
    <name type="scientific">Halocaridina rubra</name>
    <name type="common">Hawaiian red shrimp</name>
    <dbReference type="NCBI Taxonomy" id="373956"/>
    <lineage>
        <taxon>Eukaryota</taxon>
        <taxon>Metazoa</taxon>
        <taxon>Ecdysozoa</taxon>
        <taxon>Arthropoda</taxon>
        <taxon>Crustacea</taxon>
        <taxon>Multicrustacea</taxon>
        <taxon>Malacostraca</taxon>
        <taxon>Eumalacostraca</taxon>
        <taxon>Eucarida</taxon>
        <taxon>Decapoda</taxon>
        <taxon>Pleocyemata</taxon>
        <taxon>Caridea</taxon>
        <taxon>Atyoidea</taxon>
        <taxon>Atyidae</taxon>
        <taxon>Halocaridina</taxon>
    </lineage>
</organism>
<proteinExistence type="predicted"/>
<name>A0AAN8ZTH5_HALRR</name>
<comment type="caution">
    <text evidence="1">The sequence shown here is derived from an EMBL/GenBank/DDBJ whole genome shotgun (WGS) entry which is preliminary data.</text>
</comment>
<dbReference type="AlphaFoldDB" id="A0AAN8ZTH5"/>